<keyword evidence="3" id="KW-1185">Reference proteome</keyword>
<organism evidence="2 3">
    <name type="scientific">Escallonia herrerae</name>
    <dbReference type="NCBI Taxonomy" id="1293975"/>
    <lineage>
        <taxon>Eukaryota</taxon>
        <taxon>Viridiplantae</taxon>
        <taxon>Streptophyta</taxon>
        <taxon>Embryophyta</taxon>
        <taxon>Tracheophyta</taxon>
        <taxon>Spermatophyta</taxon>
        <taxon>Magnoliopsida</taxon>
        <taxon>eudicotyledons</taxon>
        <taxon>Gunneridae</taxon>
        <taxon>Pentapetalae</taxon>
        <taxon>asterids</taxon>
        <taxon>campanulids</taxon>
        <taxon>Escalloniales</taxon>
        <taxon>Escalloniaceae</taxon>
        <taxon>Escallonia</taxon>
    </lineage>
</organism>
<evidence type="ECO:0008006" key="4">
    <source>
        <dbReference type="Google" id="ProtNLM"/>
    </source>
</evidence>
<accession>A0AA89AWY8</accession>
<dbReference type="Pfam" id="PF14223">
    <property type="entry name" value="Retrotran_gag_2"/>
    <property type="match status" value="1"/>
</dbReference>
<protein>
    <recommendedName>
        <fullName evidence="4">Retrotransposon Copia-like N-terminal domain-containing protein</fullName>
    </recommendedName>
</protein>
<feature type="region of interest" description="Disordered" evidence="1">
    <location>
        <begin position="237"/>
        <end position="258"/>
    </location>
</feature>
<gene>
    <name evidence="2" type="ORF">RJ639_002820</name>
</gene>
<dbReference type="Proteomes" id="UP001188597">
    <property type="component" value="Unassembled WGS sequence"/>
</dbReference>
<dbReference type="PANTHER" id="PTHR37610:SF80">
    <property type="entry name" value="RETROTRANSPOSON GAG DOMAIN-CONTAINING PROTEIN"/>
    <property type="match status" value="1"/>
</dbReference>
<name>A0AA89AWY8_9ASTE</name>
<dbReference type="PANTHER" id="PTHR37610">
    <property type="entry name" value="CCHC-TYPE DOMAIN-CONTAINING PROTEIN"/>
    <property type="match status" value="1"/>
</dbReference>
<dbReference type="AlphaFoldDB" id="A0AA89AWY8"/>
<evidence type="ECO:0000313" key="2">
    <source>
        <dbReference type="EMBL" id="KAK3018585.1"/>
    </source>
</evidence>
<feature type="region of interest" description="Disordered" evidence="1">
    <location>
        <begin position="48"/>
        <end position="68"/>
    </location>
</feature>
<proteinExistence type="predicted"/>
<reference evidence="2" key="1">
    <citation type="submission" date="2022-12" db="EMBL/GenBank/DDBJ databases">
        <title>Draft genome assemblies for two species of Escallonia (Escalloniales).</title>
        <authorList>
            <person name="Chanderbali A."/>
            <person name="Dervinis C."/>
            <person name="Anghel I."/>
            <person name="Soltis D."/>
            <person name="Soltis P."/>
            <person name="Zapata F."/>
        </authorList>
    </citation>
    <scope>NUCLEOTIDE SEQUENCE</scope>
    <source>
        <strain evidence="2">UCBG64.0493</strain>
        <tissue evidence="2">Leaf</tissue>
    </source>
</reference>
<sequence>MSSLIPQNDVSQPINIILDGPNYPYWAQALRSFLKGRKLWPFVSGDRTKPLQRKGGPASTPEFGSESDEDFANCLEDWDSINHRIITWFSNTSIASINMQFGHFDTAKEAWDTLAQRYTSTDLANQYQILSKLHDLHQDSKQSINDFHSHMSYLWDQLALSEPKWEYNKDADQFIIHRDNMLSEPKWEYNKDADQYIIHQIALAELISEETRFMTLKSHRSNMLTATTSQHPDMLTATTSQHPDMHSAVSSQHPDKQTATFSQVSIGSDGYHLSQSKYASEILSRAGLTDSKIESSPLEANVKLRSSDGEPLRNATLYRQLVGSLIYLTVTRPDIAYTVHLVN</sequence>
<dbReference type="EMBL" id="JAVXUP010000928">
    <property type="protein sequence ID" value="KAK3018585.1"/>
    <property type="molecule type" value="Genomic_DNA"/>
</dbReference>
<evidence type="ECO:0000313" key="3">
    <source>
        <dbReference type="Proteomes" id="UP001188597"/>
    </source>
</evidence>
<comment type="caution">
    <text evidence="2">The sequence shown here is derived from an EMBL/GenBank/DDBJ whole genome shotgun (WGS) entry which is preliminary data.</text>
</comment>
<evidence type="ECO:0000256" key="1">
    <source>
        <dbReference type="SAM" id="MobiDB-lite"/>
    </source>
</evidence>